<evidence type="ECO:0000256" key="3">
    <source>
        <dbReference type="ARBA" id="ARBA00022692"/>
    </source>
</evidence>
<keyword evidence="3 6" id="KW-0812">Transmembrane</keyword>
<evidence type="ECO:0000256" key="2">
    <source>
        <dbReference type="ARBA" id="ARBA00022475"/>
    </source>
</evidence>
<reference evidence="7 8" key="1">
    <citation type="submission" date="2016-01" db="EMBL/GenBank/DDBJ databases">
        <authorList>
            <person name="Oliw E.H."/>
        </authorList>
    </citation>
    <scope>NUCLEOTIDE SEQUENCE [LARGE SCALE GENOMIC DNA]</scope>
    <source>
        <strain evidence="7 8">MJR8628B</strain>
    </source>
</reference>
<comment type="caution">
    <text evidence="7">The sequence shown here is derived from an EMBL/GenBank/DDBJ whole genome shotgun (WGS) entry which is preliminary data.</text>
</comment>
<keyword evidence="4 6" id="KW-1133">Transmembrane helix</keyword>
<evidence type="ECO:0000256" key="4">
    <source>
        <dbReference type="ARBA" id="ARBA00022989"/>
    </source>
</evidence>
<evidence type="ECO:0000313" key="7">
    <source>
        <dbReference type="EMBL" id="KWZ80694.1"/>
    </source>
</evidence>
<feature type="transmembrane region" description="Helical" evidence="6">
    <location>
        <begin position="247"/>
        <end position="270"/>
    </location>
</feature>
<dbReference type="AlphaFoldDB" id="A0A133KMD5"/>
<feature type="transmembrane region" description="Helical" evidence="6">
    <location>
        <begin position="173"/>
        <end position="200"/>
    </location>
</feature>
<organism evidence="7 8">
    <name type="scientific">Bifidobacterium bifidum</name>
    <dbReference type="NCBI Taxonomy" id="1681"/>
    <lineage>
        <taxon>Bacteria</taxon>
        <taxon>Bacillati</taxon>
        <taxon>Actinomycetota</taxon>
        <taxon>Actinomycetes</taxon>
        <taxon>Bifidobacteriales</taxon>
        <taxon>Bifidobacteriaceae</taxon>
        <taxon>Bifidobacterium</taxon>
    </lineage>
</organism>
<feature type="transmembrane region" description="Helical" evidence="6">
    <location>
        <begin position="220"/>
        <end position="240"/>
    </location>
</feature>
<gene>
    <name evidence="7" type="ORF">HMPREF3196_01545</name>
</gene>
<dbReference type="PATRIC" id="fig|1681.53.peg.1519"/>
<dbReference type="EMBL" id="LRPO01000042">
    <property type="protein sequence ID" value="KWZ80694.1"/>
    <property type="molecule type" value="Genomic_DNA"/>
</dbReference>
<evidence type="ECO:0000313" key="8">
    <source>
        <dbReference type="Proteomes" id="UP000070092"/>
    </source>
</evidence>
<dbReference type="Proteomes" id="UP000070092">
    <property type="component" value="Unassembled WGS sequence"/>
</dbReference>
<dbReference type="GO" id="GO:0005886">
    <property type="term" value="C:plasma membrane"/>
    <property type="evidence" value="ECO:0007669"/>
    <property type="project" value="UniProtKB-SubCell"/>
</dbReference>
<accession>A0A133KMD5</accession>
<name>A0A133KMD5_BIFBI</name>
<feature type="transmembrane region" description="Helical" evidence="6">
    <location>
        <begin position="282"/>
        <end position="307"/>
    </location>
</feature>
<protein>
    <submittedName>
        <fullName evidence="7">Putative ribonuclease</fullName>
    </submittedName>
</protein>
<feature type="transmembrane region" description="Helical" evidence="6">
    <location>
        <begin position="124"/>
        <end position="144"/>
    </location>
</feature>
<proteinExistence type="predicted"/>
<dbReference type="PANTHER" id="PTHR30213:SF1">
    <property type="entry name" value="INNER MEMBRANE PROTEIN YHJD"/>
    <property type="match status" value="1"/>
</dbReference>
<sequence length="325" mass="34726">MPMCATTIAVVVDSRATAYSRIMQWLHRIGEAIDSLVAWWRRSLIGRVIDRYVSRRGPLLANGLAYGLLFAFFAGVWIVVSALGLVVTGSEEMQKALLAMLRTVIPSVSDSLFSASMLSGISHTLTWTGLVTLAVFWWTVTGWMNSLRNAVTTMFDDCTQELNVVKARLRDTVAAIMVAVLFILSTAAGVVSGGLMRLVLRALGIADDSLPGALLLESTGFATGVLLNFALFMLLLRVVAHIRAGKFTLVGAALGALAVAVMQLLGARLLTGASRNPMLAPFAAIIGVLIWFNLVAQVIMICAAFIAECRRGGRGEPELATAAVS</sequence>
<dbReference type="PANTHER" id="PTHR30213">
    <property type="entry name" value="INNER MEMBRANE PROTEIN YHJD"/>
    <property type="match status" value="1"/>
</dbReference>
<keyword evidence="5 6" id="KW-0472">Membrane</keyword>
<feature type="transmembrane region" description="Helical" evidence="6">
    <location>
        <begin position="64"/>
        <end position="87"/>
    </location>
</feature>
<dbReference type="InterPro" id="IPR017039">
    <property type="entry name" value="Virul_fac_BrkB"/>
</dbReference>
<dbReference type="PIRSF" id="PIRSF035875">
    <property type="entry name" value="RNase_BN"/>
    <property type="match status" value="1"/>
</dbReference>
<keyword evidence="2" id="KW-1003">Cell membrane</keyword>
<evidence type="ECO:0000256" key="5">
    <source>
        <dbReference type="ARBA" id="ARBA00023136"/>
    </source>
</evidence>
<evidence type="ECO:0000256" key="6">
    <source>
        <dbReference type="SAM" id="Phobius"/>
    </source>
</evidence>
<evidence type="ECO:0000256" key="1">
    <source>
        <dbReference type="ARBA" id="ARBA00004651"/>
    </source>
</evidence>
<dbReference type="Pfam" id="PF03631">
    <property type="entry name" value="Virul_fac_BrkB"/>
    <property type="match status" value="1"/>
</dbReference>
<comment type="subcellular location">
    <subcellularLocation>
        <location evidence="1">Cell membrane</location>
        <topology evidence="1">Multi-pass membrane protein</topology>
    </subcellularLocation>
</comment>